<dbReference type="PANTHER" id="PTHR42749">
    <property type="entry name" value="CELL SHAPE-DETERMINING PROTEIN MREB"/>
    <property type="match status" value="1"/>
</dbReference>
<feature type="region of interest" description="Disordered" evidence="1">
    <location>
        <begin position="644"/>
        <end position="665"/>
    </location>
</feature>
<feature type="compositionally biased region" description="Basic and acidic residues" evidence="1">
    <location>
        <begin position="644"/>
        <end position="656"/>
    </location>
</feature>
<dbReference type="RefSeq" id="XP_066697076.1">
    <property type="nucleotide sequence ID" value="XM_066847585.1"/>
</dbReference>
<keyword evidence="3" id="KW-1185">Reference proteome</keyword>
<proteinExistence type="predicted"/>
<dbReference type="EMBL" id="JAQQWE010000007">
    <property type="protein sequence ID" value="KAK7947042.1"/>
    <property type="molecule type" value="Genomic_DNA"/>
</dbReference>
<dbReference type="SUPFAM" id="SSF53067">
    <property type="entry name" value="Actin-like ATPase domain"/>
    <property type="match status" value="2"/>
</dbReference>
<dbReference type="Proteomes" id="UP001391051">
    <property type="component" value="Unassembled WGS sequence"/>
</dbReference>
<evidence type="ECO:0000256" key="1">
    <source>
        <dbReference type="SAM" id="MobiDB-lite"/>
    </source>
</evidence>
<dbReference type="InterPro" id="IPR043129">
    <property type="entry name" value="ATPase_NBD"/>
</dbReference>
<name>A0ABR1Q4X2_9PEZI</name>
<accession>A0ABR1Q4X2</accession>
<sequence length="798" mass="89994">MEWSPFADRPASNAGSFFSLRRQSLDAGPVESLRSSDAESQLPNKRPPSDMTDGPAKRRSLSVARSTASPRVSNVSSGLFCTPKPSPFRAPLRPVAGLSRPPHSLTEASGYSRPSPLVEGPSRSVGESSFSRPAPSIFASSFSITPPPLLNSPSSFHFDRPSSRQSSHSLGTRSRVILAFDFGTGYSSASYVLIEPGPTEVHSILQKVRAISEYPDCNLSPDDVASRQVPTELMYSLGGPPVRMTRQTRAQLTEEDDPFANSDGDNASESSFDSLELRHDRNELYRWGYSVHQAWLEVSTIQFKKFKLLLQDNDETADVRERLRRDLETLASRARSKAQIDLITDFLTPFVAHVKKMLEDAGFYSGTDKEIVMCIPTIWSQRACRKMHFALAKAFKSVGFEGVDVEQNSIKSLFIVSEPEAAAEVVLRQHVEIKWTTSADQIHTGGMCGSSFLNENFQDYIFGLLKKHREIGKNDDAFLHRKAEEITWTQFEFTLKRSFDIYDNPRYYHVRTNGLQNDRQHGFANGYVVVPFEDIRQIFLKCFHQIWALVEGQLEACKARGNRADKVVLIGGFSASRSLRVYLKQSMSKYDGGRIQMIAPIINHGTTVSSGAVLRAFNKEHGPQRFARSSYGLLRHLPKDVYDSKHQKRNHQDANERAQPAPCTGEPYNDMIPEDWARKPIRCQHFVKRCEDPELVVWEALYVSDSATASFFKRSHARNKDCERIGYIRIDMSFLKQEGRLVPKPLPEGVVGDDYYEVEYDLIMKVHDRDLQCYVQYGNRTLQECQINIASAFPAGVQ</sequence>
<feature type="compositionally biased region" description="Polar residues" evidence="1">
    <location>
        <begin position="63"/>
        <end position="79"/>
    </location>
</feature>
<gene>
    <name evidence="2" type="ORF">PG986_011363</name>
</gene>
<dbReference type="CDD" id="cd10170">
    <property type="entry name" value="ASKHA_NBD_HSP70"/>
    <property type="match status" value="1"/>
</dbReference>
<dbReference type="PANTHER" id="PTHR42749:SF8">
    <property type="entry name" value="HSP70 FAMILY PROTEIN (AFU_ORTHOLOGUE AFUA_3G13740)"/>
    <property type="match status" value="1"/>
</dbReference>
<comment type="caution">
    <text evidence="2">The sequence shown here is derived from an EMBL/GenBank/DDBJ whole genome shotgun (WGS) entry which is preliminary data.</text>
</comment>
<feature type="region of interest" description="Disordered" evidence="1">
    <location>
        <begin position="27"/>
        <end position="130"/>
    </location>
</feature>
<dbReference type="Gene3D" id="3.30.420.40">
    <property type="match status" value="1"/>
</dbReference>
<dbReference type="GeneID" id="92080647"/>
<protein>
    <submittedName>
        <fullName evidence="2">Hsp70 chaperone protein</fullName>
    </submittedName>
</protein>
<organism evidence="2 3">
    <name type="scientific">Apiospora aurea</name>
    <dbReference type="NCBI Taxonomy" id="335848"/>
    <lineage>
        <taxon>Eukaryota</taxon>
        <taxon>Fungi</taxon>
        <taxon>Dikarya</taxon>
        <taxon>Ascomycota</taxon>
        <taxon>Pezizomycotina</taxon>
        <taxon>Sordariomycetes</taxon>
        <taxon>Xylariomycetidae</taxon>
        <taxon>Amphisphaeriales</taxon>
        <taxon>Apiosporaceae</taxon>
        <taxon>Apiospora</taxon>
    </lineage>
</organism>
<feature type="compositionally biased region" description="Polar residues" evidence="1">
    <location>
        <begin position="33"/>
        <end position="43"/>
    </location>
</feature>
<evidence type="ECO:0000313" key="3">
    <source>
        <dbReference type="Proteomes" id="UP001391051"/>
    </source>
</evidence>
<evidence type="ECO:0000313" key="2">
    <source>
        <dbReference type="EMBL" id="KAK7947042.1"/>
    </source>
</evidence>
<reference evidence="2 3" key="1">
    <citation type="submission" date="2023-01" db="EMBL/GenBank/DDBJ databases">
        <title>Analysis of 21 Apiospora genomes using comparative genomics revels a genus with tremendous synthesis potential of carbohydrate active enzymes and secondary metabolites.</title>
        <authorList>
            <person name="Sorensen T."/>
        </authorList>
    </citation>
    <scope>NUCLEOTIDE SEQUENCE [LARGE SCALE GENOMIC DNA]</scope>
    <source>
        <strain evidence="2 3">CBS 24483</strain>
    </source>
</reference>